<proteinExistence type="predicted"/>
<dbReference type="Proteomes" id="UP001283361">
    <property type="component" value="Unassembled WGS sequence"/>
</dbReference>
<evidence type="ECO:0000313" key="2">
    <source>
        <dbReference type="EMBL" id="KAK3760852.1"/>
    </source>
</evidence>
<protein>
    <submittedName>
        <fullName evidence="2">Uncharacterized protein</fullName>
    </submittedName>
</protein>
<organism evidence="2 3">
    <name type="scientific">Elysia crispata</name>
    <name type="common">lettuce slug</name>
    <dbReference type="NCBI Taxonomy" id="231223"/>
    <lineage>
        <taxon>Eukaryota</taxon>
        <taxon>Metazoa</taxon>
        <taxon>Spiralia</taxon>
        <taxon>Lophotrochozoa</taxon>
        <taxon>Mollusca</taxon>
        <taxon>Gastropoda</taxon>
        <taxon>Heterobranchia</taxon>
        <taxon>Euthyneura</taxon>
        <taxon>Panpulmonata</taxon>
        <taxon>Sacoglossa</taxon>
        <taxon>Placobranchoidea</taxon>
        <taxon>Plakobranchidae</taxon>
        <taxon>Elysia</taxon>
    </lineage>
</organism>
<feature type="region of interest" description="Disordered" evidence="1">
    <location>
        <begin position="256"/>
        <end position="420"/>
    </location>
</feature>
<reference evidence="2" key="1">
    <citation type="journal article" date="2023" name="G3 (Bethesda)">
        <title>A reference genome for the long-term kleptoplast-retaining sea slug Elysia crispata morphotype clarki.</title>
        <authorList>
            <person name="Eastman K.E."/>
            <person name="Pendleton A.L."/>
            <person name="Shaikh M.A."/>
            <person name="Suttiyut T."/>
            <person name="Ogas R."/>
            <person name="Tomko P."/>
            <person name="Gavelis G."/>
            <person name="Widhalm J.R."/>
            <person name="Wisecaver J.H."/>
        </authorList>
    </citation>
    <scope>NUCLEOTIDE SEQUENCE</scope>
    <source>
        <strain evidence="2">ECLA1</strain>
    </source>
</reference>
<dbReference type="EMBL" id="JAWDGP010004939">
    <property type="protein sequence ID" value="KAK3760852.1"/>
    <property type="molecule type" value="Genomic_DNA"/>
</dbReference>
<accession>A0AAE0Z162</accession>
<dbReference type="AlphaFoldDB" id="A0AAE0Z162"/>
<sequence>MSTCRHCQLPISAYRVFKSPDFYQCRKPEMALERSGLCFLAFLLLSFDAGHGQHSKEQRGSLSPQQRGKVSMESLMMAWQMREVEIEEFYSKHPDDDSEPDPHSDLQIYFEKLKRAVEESDQHFLPTLKRMEGHHVTCRKEWQKRLVEKQGWVTTHLATDQSSKLGLDWNSLGLGAATLEKTERLESNKVRRKRQTGNGEGDPARVNIDMITENLKARTIWLVNEVTIIVKKTLEEVSDEAEETFVRLYENINMSTPFTTTSRPTTPSSTSWPRTSPATPMTPATPHTPRTSPATPHTPRTSPATPMTPATPRTPRTSPATPMTPATPRTPRTSPATPMTPATPRTPRTSPATPMTPATPRTPRTSPATPMTPATPRTPRTSPATPMTPATPRTPRTSPATPKTPATPSTPHQELVRQHL</sequence>
<name>A0AAE0Z162_9GAST</name>
<feature type="compositionally biased region" description="Low complexity" evidence="1">
    <location>
        <begin position="298"/>
        <end position="411"/>
    </location>
</feature>
<gene>
    <name evidence="2" type="ORF">RRG08_034694</name>
</gene>
<keyword evidence="3" id="KW-1185">Reference proteome</keyword>
<evidence type="ECO:0000256" key="1">
    <source>
        <dbReference type="SAM" id="MobiDB-lite"/>
    </source>
</evidence>
<dbReference type="PRINTS" id="PR01217">
    <property type="entry name" value="PRICHEXTENSN"/>
</dbReference>
<comment type="caution">
    <text evidence="2">The sequence shown here is derived from an EMBL/GenBank/DDBJ whole genome shotgun (WGS) entry which is preliminary data.</text>
</comment>
<feature type="compositionally biased region" description="Low complexity" evidence="1">
    <location>
        <begin position="256"/>
        <end position="291"/>
    </location>
</feature>
<evidence type="ECO:0000313" key="3">
    <source>
        <dbReference type="Proteomes" id="UP001283361"/>
    </source>
</evidence>